<dbReference type="Gene3D" id="3.30.420.10">
    <property type="entry name" value="Ribonuclease H-like superfamily/Ribonuclease H"/>
    <property type="match status" value="1"/>
</dbReference>
<keyword evidence="3" id="KW-1185">Reference proteome</keyword>
<dbReference type="AlphaFoldDB" id="A0AAD7SIX3"/>
<dbReference type="Proteomes" id="UP001221898">
    <property type="component" value="Unassembled WGS sequence"/>
</dbReference>
<protein>
    <recommendedName>
        <fullName evidence="1">RNase H type-1 domain-containing protein</fullName>
    </recommendedName>
</protein>
<reference evidence="2" key="1">
    <citation type="journal article" date="2023" name="Science">
        <title>Genome structures resolve the early diversification of teleost fishes.</title>
        <authorList>
            <person name="Parey E."/>
            <person name="Louis A."/>
            <person name="Montfort J."/>
            <person name="Bouchez O."/>
            <person name="Roques C."/>
            <person name="Iampietro C."/>
            <person name="Lluch J."/>
            <person name="Castinel A."/>
            <person name="Donnadieu C."/>
            <person name="Desvignes T."/>
            <person name="Floi Bucao C."/>
            <person name="Jouanno E."/>
            <person name="Wen M."/>
            <person name="Mejri S."/>
            <person name="Dirks R."/>
            <person name="Jansen H."/>
            <person name="Henkel C."/>
            <person name="Chen W.J."/>
            <person name="Zahm M."/>
            <person name="Cabau C."/>
            <person name="Klopp C."/>
            <person name="Thompson A.W."/>
            <person name="Robinson-Rechavi M."/>
            <person name="Braasch I."/>
            <person name="Lecointre G."/>
            <person name="Bobe J."/>
            <person name="Postlethwait J.H."/>
            <person name="Berthelot C."/>
            <person name="Roest Crollius H."/>
            <person name="Guiguen Y."/>
        </authorList>
    </citation>
    <scope>NUCLEOTIDE SEQUENCE</scope>
    <source>
        <strain evidence="2">NC1722</strain>
    </source>
</reference>
<evidence type="ECO:0000259" key="1">
    <source>
        <dbReference type="PROSITE" id="PS50879"/>
    </source>
</evidence>
<name>A0AAD7SIX3_9TELE</name>
<accession>A0AAD7SIX3</accession>
<dbReference type="SUPFAM" id="SSF53098">
    <property type="entry name" value="Ribonuclease H-like"/>
    <property type="match status" value="1"/>
</dbReference>
<evidence type="ECO:0000313" key="2">
    <source>
        <dbReference type="EMBL" id="KAJ8403180.1"/>
    </source>
</evidence>
<comment type="caution">
    <text evidence="2">The sequence shown here is derived from an EMBL/GenBank/DDBJ whole genome shotgun (WGS) entry which is preliminary data.</text>
</comment>
<organism evidence="2 3">
    <name type="scientific">Aldrovandia affinis</name>
    <dbReference type="NCBI Taxonomy" id="143900"/>
    <lineage>
        <taxon>Eukaryota</taxon>
        <taxon>Metazoa</taxon>
        <taxon>Chordata</taxon>
        <taxon>Craniata</taxon>
        <taxon>Vertebrata</taxon>
        <taxon>Euteleostomi</taxon>
        <taxon>Actinopterygii</taxon>
        <taxon>Neopterygii</taxon>
        <taxon>Teleostei</taxon>
        <taxon>Notacanthiformes</taxon>
        <taxon>Halosauridae</taxon>
        <taxon>Aldrovandia</taxon>
    </lineage>
</organism>
<dbReference type="InterPro" id="IPR012337">
    <property type="entry name" value="RNaseH-like_sf"/>
</dbReference>
<dbReference type="InterPro" id="IPR002156">
    <property type="entry name" value="RNaseH_domain"/>
</dbReference>
<dbReference type="GO" id="GO:0004523">
    <property type="term" value="F:RNA-DNA hybrid ribonuclease activity"/>
    <property type="evidence" value="ECO:0007669"/>
    <property type="project" value="InterPro"/>
</dbReference>
<sequence>MSQWQARKFLMAAGKPVKHQQLIARIWDAIQQHDDPVSVVKVRAHVVNPTNVHEHNNNIVDQLAREAARHGNIWDYASSVNGAMSALSPAPLDLKQYQKELWDKDGELIGALRTDSLVTVVDGLVLREGKYVYRAHFKNP</sequence>
<dbReference type="GO" id="GO:0003676">
    <property type="term" value="F:nucleic acid binding"/>
    <property type="evidence" value="ECO:0007669"/>
    <property type="project" value="InterPro"/>
</dbReference>
<evidence type="ECO:0000313" key="3">
    <source>
        <dbReference type="Proteomes" id="UP001221898"/>
    </source>
</evidence>
<dbReference type="EMBL" id="JAINUG010000059">
    <property type="protein sequence ID" value="KAJ8403180.1"/>
    <property type="molecule type" value="Genomic_DNA"/>
</dbReference>
<proteinExistence type="predicted"/>
<feature type="domain" description="RNase H type-1" evidence="1">
    <location>
        <begin position="1"/>
        <end position="69"/>
    </location>
</feature>
<dbReference type="PROSITE" id="PS50879">
    <property type="entry name" value="RNASE_H_1"/>
    <property type="match status" value="1"/>
</dbReference>
<dbReference type="InterPro" id="IPR036397">
    <property type="entry name" value="RNaseH_sf"/>
</dbReference>
<gene>
    <name evidence="2" type="ORF">AAFF_G00353970</name>
</gene>